<organism evidence="3 4">
    <name type="scientific">Anaeromicropila populeti</name>
    <dbReference type="NCBI Taxonomy" id="37658"/>
    <lineage>
        <taxon>Bacteria</taxon>
        <taxon>Bacillati</taxon>
        <taxon>Bacillota</taxon>
        <taxon>Clostridia</taxon>
        <taxon>Lachnospirales</taxon>
        <taxon>Lachnospiraceae</taxon>
        <taxon>Anaeromicropila</taxon>
    </lineage>
</organism>
<dbReference type="EMBL" id="FOYZ01000005">
    <property type="protein sequence ID" value="SFR75931.1"/>
    <property type="molecule type" value="Genomic_DNA"/>
</dbReference>
<evidence type="ECO:0000256" key="1">
    <source>
        <dbReference type="ARBA" id="ARBA00006484"/>
    </source>
</evidence>
<dbReference type="GO" id="GO:0006633">
    <property type="term" value="P:fatty acid biosynthetic process"/>
    <property type="evidence" value="ECO:0007669"/>
    <property type="project" value="TreeGrafter"/>
</dbReference>
<dbReference type="PRINTS" id="PR00080">
    <property type="entry name" value="SDRFAMILY"/>
</dbReference>
<dbReference type="STRING" id="37658.SAMN05661086_01505"/>
<dbReference type="PROSITE" id="PS00061">
    <property type="entry name" value="ADH_SHORT"/>
    <property type="match status" value="1"/>
</dbReference>
<proteinExistence type="inferred from homology"/>
<dbReference type="InterPro" id="IPR020904">
    <property type="entry name" value="Sc_DH/Rdtase_CS"/>
</dbReference>
<dbReference type="AlphaFoldDB" id="A0A1I6JAF7"/>
<dbReference type="InterPro" id="IPR036291">
    <property type="entry name" value="NAD(P)-bd_dom_sf"/>
</dbReference>
<reference evidence="3 4" key="1">
    <citation type="submission" date="2016-10" db="EMBL/GenBank/DDBJ databases">
        <authorList>
            <person name="de Groot N.N."/>
        </authorList>
    </citation>
    <scope>NUCLEOTIDE SEQUENCE [LARGE SCALE GENOMIC DNA]</scope>
    <source>
        <strain evidence="3 4">743A</strain>
    </source>
</reference>
<keyword evidence="2" id="KW-0560">Oxidoreductase</keyword>
<dbReference type="InterPro" id="IPR002347">
    <property type="entry name" value="SDR_fam"/>
</dbReference>
<dbReference type="PRINTS" id="PR00081">
    <property type="entry name" value="GDHRDH"/>
</dbReference>
<dbReference type="PANTHER" id="PTHR42760:SF133">
    <property type="entry name" value="3-OXOACYL-[ACYL-CARRIER-PROTEIN] REDUCTASE"/>
    <property type="match status" value="1"/>
</dbReference>
<name>A0A1I6JAF7_9FIRM</name>
<dbReference type="Pfam" id="PF13561">
    <property type="entry name" value="adh_short_C2"/>
    <property type="match status" value="1"/>
</dbReference>
<dbReference type="RefSeq" id="WP_092560075.1">
    <property type="nucleotide sequence ID" value="NZ_FOYZ01000005.1"/>
</dbReference>
<sequence length="258" mass="27203">MNNLFDLSGKVAVVTGAGSGLGADAAIAYAKAGADVGLLDLQQENIDRVKKEIEALGCKAITACCDVTDEQLVKSAIELVLDTLGHIDILLNNAGIAVRGGVDSMTAEDWDKAFDTNVKSMFLTSKYVIPHMKERCYGKIVNVASVNAVVADKNDLFIRHSYNSSKAAVLGLTKGMACSYAQYGITVNAVGPALFETEMTANTLFKSEEFLKAYNAASPAGRPAKKGELNGTIIYLSSDASSYVQGQFIIVDGGGSLV</sequence>
<dbReference type="GO" id="GO:0016616">
    <property type="term" value="F:oxidoreductase activity, acting on the CH-OH group of donors, NAD or NADP as acceptor"/>
    <property type="evidence" value="ECO:0007669"/>
    <property type="project" value="TreeGrafter"/>
</dbReference>
<dbReference type="PANTHER" id="PTHR42760">
    <property type="entry name" value="SHORT-CHAIN DEHYDROGENASES/REDUCTASES FAMILY MEMBER"/>
    <property type="match status" value="1"/>
</dbReference>
<dbReference type="OrthoDB" id="9803333at2"/>
<dbReference type="GO" id="GO:0008206">
    <property type="term" value="P:bile acid metabolic process"/>
    <property type="evidence" value="ECO:0007669"/>
    <property type="project" value="UniProtKB-ARBA"/>
</dbReference>
<dbReference type="SUPFAM" id="SSF51735">
    <property type="entry name" value="NAD(P)-binding Rossmann-fold domains"/>
    <property type="match status" value="1"/>
</dbReference>
<evidence type="ECO:0000256" key="2">
    <source>
        <dbReference type="ARBA" id="ARBA00023002"/>
    </source>
</evidence>
<keyword evidence="4" id="KW-1185">Reference proteome</keyword>
<comment type="similarity">
    <text evidence="1">Belongs to the short-chain dehydrogenases/reductases (SDR) family.</text>
</comment>
<dbReference type="GO" id="GO:0048038">
    <property type="term" value="F:quinone binding"/>
    <property type="evidence" value="ECO:0007669"/>
    <property type="project" value="TreeGrafter"/>
</dbReference>
<protein>
    <submittedName>
        <fullName evidence="3">Gluconate 5-dehydrogenase</fullName>
    </submittedName>
</protein>
<dbReference type="Proteomes" id="UP000199659">
    <property type="component" value="Unassembled WGS sequence"/>
</dbReference>
<dbReference type="FunFam" id="3.40.50.720:FF:000084">
    <property type="entry name" value="Short-chain dehydrogenase reductase"/>
    <property type="match status" value="1"/>
</dbReference>
<evidence type="ECO:0000313" key="4">
    <source>
        <dbReference type="Proteomes" id="UP000199659"/>
    </source>
</evidence>
<accession>A0A1I6JAF7</accession>
<evidence type="ECO:0000313" key="3">
    <source>
        <dbReference type="EMBL" id="SFR75931.1"/>
    </source>
</evidence>
<gene>
    <name evidence="3" type="ORF">SAMN05661086_01505</name>
</gene>
<dbReference type="Gene3D" id="3.40.50.720">
    <property type="entry name" value="NAD(P)-binding Rossmann-like Domain"/>
    <property type="match status" value="1"/>
</dbReference>